<dbReference type="EMBL" id="LAZR01006720">
    <property type="protein sequence ID" value="KKM90099.1"/>
    <property type="molecule type" value="Genomic_DNA"/>
</dbReference>
<comment type="caution">
    <text evidence="1">The sequence shown here is derived from an EMBL/GenBank/DDBJ whole genome shotgun (WGS) entry which is preliminary data.</text>
</comment>
<dbReference type="PROSITE" id="PS51353">
    <property type="entry name" value="ARSC"/>
    <property type="match status" value="1"/>
</dbReference>
<dbReference type="SUPFAM" id="SSF52833">
    <property type="entry name" value="Thioredoxin-like"/>
    <property type="match status" value="1"/>
</dbReference>
<dbReference type="NCBIfam" id="TIGR01617">
    <property type="entry name" value="arsC_related"/>
    <property type="match status" value="1"/>
</dbReference>
<dbReference type="InterPro" id="IPR006504">
    <property type="entry name" value="Tscrpt_reg_Spx/MgsR"/>
</dbReference>
<dbReference type="AlphaFoldDB" id="A0A0F9L5K8"/>
<sequence length="112" mass="13088">MIIYGIKNCDSVKKAKRWLDAHNVVYHFHDFREAGLDESTIRQWLESVDWEDLVNKRGTTWRNLEDKQKTDLSEASAIELMLENSTLIKRPVAVSNATTLVGFNEQQYQQFL</sequence>
<organism evidence="1">
    <name type="scientific">marine sediment metagenome</name>
    <dbReference type="NCBI Taxonomy" id="412755"/>
    <lineage>
        <taxon>unclassified sequences</taxon>
        <taxon>metagenomes</taxon>
        <taxon>ecological metagenomes</taxon>
    </lineage>
</organism>
<dbReference type="Pfam" id="PF03960">
    <property type="entry name" value="ArsC"/>
    <property type="match status" value="1"/>
</dbReference>
<name>A0A0F9L5K8_9ZZZZ</name>
<dbReference type="InterPro" id="IPR006660">
    <property type="entry name" value="Arsenate_reductase-like"/>
</dbReference>
<gene>
    <name evidence="1" type="ORF">LCGC14_1242040</name>
</gene>
<reference evidence="1" key="1">
    <citation type="journal article" date="2015" name="Nature">
        <title>Complex archaea that bridge the gap between prokaryotes and eukaryotes.</title>
        <authorList>
            <person name="Spang A."/>
            <person name="Saw J.H."/>
            <person name="Jorgensen S.L."/>
            <person name="Zaremba-Niedzwiedzka K."/>
            <person name="Martijn J."/>
            <person name="Lind A.E."/>
            <person name="van Eijk R."/>
            <person name="Schleper C."/>
            <person name="Guy L."/>
            <person name="Ettema T.J."/>
        </authorList>
    </citation>
    <scope>NUCLEOTIDE SEQUENCE</scope>
</reference>
<protein>
    <recommendedName>
        <fullName evidence="2">ArsC family reductase</fullName>
    </recommendedName>
</protein>
<dbReference type="InterPro" id="IPR036249">
    <property type="entry name" value="Thioredoxin-like_sf"/>
</dbReference>
<evidence type="ECO:0008006" key="2">
    <source>
        <dbReference type="Google" id="ProtNLM"/>
    </source>
</evidence>
<dbReference type="PANTHER" id="PTHR30041:SF8">
    <property type="entry name" value="PROTEIN YFFB"/>
    <property type="match status" value="1"/>
</dbReference>
<dbReference type="PANTHER" id="PTHR30041">
    <property type="entry name" value="ARSENATE REDUCTASE"/>
    <property type="match status" value="1"/>
</dbReference>
<dbReference type="CDD" id="cd03035">
    <property type="entry name" value="ArsC_Yffb"/>
    <property type="match status" value="1"/>
</dbReference>
<evidence type="ECO:0000313" key="1">
    <source>
        <dbReference type="EMBL" id="KKM90099.1"/>
    </source>
</evidence>
<proteinExistence type="predicted"/>
<dbReference type="NCBIfam" id="NF008107">
    <property type="entry name" value="PRK10853.1"/>
    <property type="match status" value="1"/>
</dbReference>
<accession>A0A0F9L5K8</accession>
<dbReference type="Gene3D" id="3.40.30.10">
    <property type="entry name" value="Glutaredoxin"/>
    <property type="match status" value="1"/>
</dbReference>